<dbReference type="InterPro" id="IPR039426">
    <property type="entry name" value="TonB-dep_rcpt-like"/>
</dbReference>
<feature type="transmembrane region" description="Helical" evidence="10">
    <location>
        <begin position="17"/>
        <end position="37"/>
    </location>
</feature>
<evidence type="ECO:0000256" key="1">
    <source>
        <dbReference type="ARBA" id="ARBA00004571"/>
    </source>
</evidence>
<evidence type="ECO:0000259" key="11">
    <source>
        <dbReference type="Pfam" id="PF00593"/>
    </source>
</evidence>
<dbReference type="AlphaFoldDB" id="A0A381Y2I6"/>
<keyword evidence="6" id="KW-0406">Ion transport</keyword>
<evidence type="ECO:0000256" key="4">
    <source>
        <dbReference type="ARBA" id="ARBA00022692"/>
    </source>
</evidence>
<dbReference type="Pfam" id="PF00593">
    <property type="entry name" value="TonB_dep_Rec_b-barrel"/>
    <property type="match status" value="1"/>
</dbReference>
<dbReference type="Gene3D" id="2.40.170.20">
    <property type="entry name" value="TonB-dependent receptor, beta-barrel domain"/>
    <property type="match status" value="1"/>
</dbReference>
<evidence type="ECO:0008006" key="14">
    <source>
        <dbReference type="Google" id="ProtNLM"/>
    </source>
</evidence>
<dbReference type="EMBL" id="UINC01017255">
    <property type="protein sequence ID" value="SVA71296.1"/>
    <property type="molecule type" value="Genomic_DNA"/>
</dbReference>
<accession>A0A381Y2I6</accession>
<keyword evidence="9" id="KW-0998">Cell outer membrane</keyword>
<keyword evidence="4 10" id="KW-0812">Transmembrane</keyword>
<keyword evidence="8 10" id="KW-0472">Membrane</keyword>
<evidence type="ECO:0000313" key="13">
    <source>
        <dbReference type="EMBL" id="SVA71296.1"/>
    </source>
</evidence>
<organism evidence="13">
    <name type="scientific">marine metagenome</name>
    <dbReference type="NCBI Taxonomy" id="408172"/>
    <lineage>
        <taxon>unclassified sequences</taxon>
        <taxon>metagenomes</taxon>
        <taxon>ecological metagenomes</taxon>
    </lineage>
</organism>
<dbReference type="InterPro" id="IPR012910">
    <property type="entry name" value="Plug_dom"/>
</dbReference>
<evidence type="ECO:0000256" key="5">
    <source>
        <dbReference type="ARBA" id="ARBA00023004"/>
    </source>
</evidence>
<proteinExistence type="predicted"/>
<dbReference type="GO" id="GO:0006826">
    <property type="term" value="P:iron ion transport"/>
    <property type="evidence" value="ECO:0007669"/>
    <property type="project" value="UniProtKB-KW"/>
</dbReference>
<name>A0A381Y2I6_9ZZZZ</name>
<evidence type="ECO:0000256" key="9">
    <source>
        <dbReference type="ARBA" id="ARBA00023237"/>
    </source>
</evidence>
<keyword evidence="5" id="KW-0408">Iron</keyword>
<keyword evidence="10" id="KW-1133">Transmembrane helix</keyword>
<keyword evidence="2" id="KW-0813">Transport</keyword>
<evidence type="ECO:0000256" key="6">
    <source>
        <dbReference type="ARBA" id="ARBA00023065"/>
    </source>
</evidence>
<dbReference type="GO" id="GO:0009279">
    <property type="term" value="C:cell outer membrane"/>
    <property type="evidence" value="ECO:0007669"/>
    <property type="project" value="UniProtKB-SubCell"/>
</dbReference>
<feature type="domain" description="TonB-dependent receptor-like beta-barrel" evidence="11">
    <location>
        <begin position="277"/>
        <end position="684"/>
    </location>
</feature>
<evidence type="ECO:0000256" key="3">
    <source>
        <dbReference type="ARBA" id="ARBA00022496"/>
    </source>
</evidence>
<dbReference type="SUPFAM" id="SSF56935">
    <property type="entry name" value="Porins"/>
    <property type="match status" value="1"/>
</dbReference>
<evidence type="ECO:0000256" key="10">
    <source>
        <dbReference type="SAM" id="Phobius"/>
    </source>
</evidence>
<dbReference type="Pfam" id="PF07715">
    <property type="entry name" value="Plug"/>
    <property type="match status" value="1"/>
</dbReference>
<keyword evidence="3" id="KW-0410">Iron transport</keyword>
<dbReference type="PROSITE" id="PS52016">
    <property type="entry name" value="TONB_DEPENDENT_REC_3"/>
    <property type="match status" value="1"/>
</dbReference>
<comment type="subcellular location">
    <subcellularLocation>
        <location evidence="1">Cell outer membrane</location>
        <topology evidence="1">Multi-pass membrane protein</topology>
    </subcellularLocation>
</comment>
<feature type="domain" description="TonB-dependent receptor plug" evidence="12">
    <location>
        <begin position="63"/>
        <end position="168"/>
    </location>
</feature>
<gene>
    <name evidence="13" type="ORF">METZ01_LOCUS124150</name>
</gene>
<evidence type="ECO:0000256" key="7">
    <source>
        <dbReference type="ARBA" id="ARBA00023077"/>
    </source>
</evidence>
<evidence type="ECO:0000256" key="8">
    <source>
        <dbReference type="ARBA" id="ARBA00023136"/>
    </source>
</evidence>
<evidence type="ECO:0000259" key="12">
    <source>
        <dbReference type="Pfam" id="PF07715"/>
    </source>
</evidence>
<sequence length="725" mass="82412">MIELSDRQTTITPSLQLITHLVALFFILVLLGTQSLLAQEQHTQGLPIEEIIVKASWRETKLNQIDSSVLVIDEERLDRQPIKHFEQLSFYIPNLNWAGGSSRPRYFQIRGIGERSGYEGTPNSSVGFVLDDIDFSGQGGIATAFDLEQVEVHRGPQGLRMGANALAGLIYIQSKSPSDSFEGTSEIVVGSDDIASLGLAFGGPVNEDKTLKYRIALKQDEMNGFRENLWLGRDDTSAKKEFTGRVKLNWQPTENTDIKVLLLKVDLNNGYDAWTMDGSLNTLSDKPGQDSQDTNALGLKVETGLDKGYRLQSLSSLTHSDILFSYDADWGNDQSWVPYVYDFFSETLRSRRSFNQEFRLISDTADLVNGENTEWVFGLYYLDLNEGNDRVDTGVYDDPFDAWDPYLQNDALTSEYDSENLAVFGNFDYLMTPQTTISLGMRWERWQSSYSDSHGENFSPSDRMMGGRLSLRTQWNDFVNVYASIARGYKSGGFNLGLGFQGGDANKSLVYDPEYLWNYEIGASLVSPKSNLSLDTVLFYSDRKNQQVLISRQLDPNNPTTFSYLTQNAASGRNYGAEFNLQANPRERLSLFASLGLLKTKISRYESRPDLEGRSQGHAPEKTYALGFKWQARENLYVLMDAAGKSSFYYSDSHSQKSESYLLTNFTLGFQRKNWSYEIWIRNVFDRYFAVRGFYFGNQPPYFPDQLFQRQGDPRHMGLLMRYDF</sequence>
<reference evidence="13" key="1">
    <citation type="submission" date="2018-05" db="EMBL/GenBank/DDBJ databases">
        <authorList>
            <person name="Lanie J.A."/>
            <person name="Ng W.-L."/>
            <person name="Kazmierczak K.M."/>
            <person name="Andrzejewski T.M."/>
            <person name="Davidsen T.M."/>
            <person name="Wayne K.J."/>
            <person name="Tettelin H."/>
            <person name="Glass J.I."/>
            <person name="Rusch D."/>
            <person name="Podicherti R."/>
            <person name="Tsui H.-C.T."/>
            <person name="Winkler M.E."/>
        </authorList>
    </citation>
    <scope>NUCLEOTIDE SEQUENCE</scope>
</reference>
<dbReference type="PANTHER" id="PTHR32552">
    <property type="entry name" value="FERRICHROME IRON RECEPTOR-RELATED"/>
    <property type="match status" value="1"/>
</dbReference>
<dbReference type="InterPro" id="IPR036942">
    <property type="entry name" value="Beta-barrel_TonB_sf"/>
</dbReference>
<dbReference type="InterPro" id="IPR000531">
    <property type="entry name" value="Beta-barrel_TonB"/>
</dbReference>
<keyword evidence="7" id="KW-0798">TonB box</keyword>
<protein>
    <recommendedName>
        <fullName evidence="14">TonB-dependent receptor plug domain-containing protein</fullName>
    </recommendedName>
</protein>
<evidence type="ECO:0000256" key="2">
    <source>
        <dbReference type="ARBA" id="ARBA00022448"/>
    </source>
</evidence>
<dbReference type="PANTHER" id="PTHR32552:SF81">
    <property type="entry name" value="TONB-DEPENDENT OUTER MEMBRANE RECEPTOR"/>
    <property type="match status" value="1"/>
</dbReference>